<dbReference type="STRING" id="1051890.A0A3N4LK22"/>
<proteinExistence type="predicted"/>
<dbReference type="InterPro" id="IPR025633">
    <property type="entry name" value="DUF4291"/>
</dbReference>
<name>A0A3N4LK22_9PEZI</name>
<dbReference type="EMBL" id="ML121547">
    <property type="protein sequence ID" value="RPB23273.1"/>
    <property type="molecule type" value="Genomic_DNA"/>
</dbReference>
<sequence length="204" mass="23464">MPQSIIPPAYRQIRAVYDDETITVYQAYNSEIAIPAVAQQSLTASPAFQLDRMTWVKPSFMWMMYRSGYSYKEPRQAHILAIKITRQSFEALLRQSSVKEGRALTSEEKSNSVRIQWDPERSIRIEKLPYRSIQIGIGSKICSQYLSGIVEIQDITETARKLKSLLDEEKDEDAKLLLPTEKVYPLPEELRSSLKMDVVDECLV</sequence>
<keyword evidence="2" id="KW-1185">Reference proteome</keyword>
<reference evidence="1 2" key="1">
    <citation type="journal article" date="2018" name="Nat. Ecol. Evol.">
        <title>Pezizomycetes genomes reveal the molecular basis of ectomycorrhizal truffle lifestyle.</title>
        <authorList>
            <person name="Murat C."/>
            <person name="Payen T."/>
            <person name="Noel B."/>
            <person name="Kuo A."/>
            <person name="Morin E."/>
            <person name="Chen J."/>
            <person name="Kohler A."/>
            <person name="Krizsan K."/>
            <person name="Balestrini R."/>
            <person name="Da Silva C."/>
            <person name="Montanini B."/>
            <person name="Hainaut M."/>
            <person name="Levati E."/>
            <person name="Barry K.W."/>
            <person name="Belfiori B."/>
            <person name="Cichocki N."/>
            <person name="Clum A."/>
            <person name="Dockter R.B."/>
            <person name="Fauchery L."/>
            <person name="Guy J."/>
            <person name="Iotti M."/>
            <person name="Le Tacon F."/>
            <person name="Lindquist E.A."/>
            <person name="Lipzen A."/>
            <person name="Malagnac F."/>
            <person name="Mello A."/>
            <person name="Molinier V."/>
            <person name="Miyauchi S."/>
            <person name="Poulain J."/>
            <person name="Riccioni C."/>
            <person name="Rubini A."/>
            <person name="Sitrit Y."/>
            <person name="Splivallo R."/>
            <person name="Traeger S."/>
            <person name="Wang M."/>
            <person name="Zifcakova L."/>
            <person name="Wipf D."/>
            <person name="Zambonelli A."/>
            <person name="Paolocci F."/>
            <person name="Nowrousian M."/>
            <person name="Ottonello S."/>
            <person name="Baldrian P."/>
            <person name="Spatafora J.W."/>
            <person name="Henrissat B."/>
            <person name="Nagy L.G."/>
            <person name="Aury J.M."/>
            <person name="Wincker P."/>
            <person name="Grigoriev I.V."/>
            <person name="Bonfante P."/>
            <person name="Martin F.M."/>
        </authorList>
    </citation>
    <scope>NUCLEOTIDE SEQUENCE [LARGE SCALE GENOMIC DNA]</scope>
    <source>
        <strain evidence="1 2">ATCC MYA-4762</strain>
    </source>
</reference>
<dbReference type="OrthoDB" id="413653at2759"/>
<dbReference type="InParanoid" id="A0A3N4LK22"/>
<dbReference type="Proteomes" id="UP000267821">
    <property type="component" value="Unassembled WGS sequence"/>
</dbReference>
<dbReference type="PANTHER" id="PTHR38567:SF1">
    <property type="entry name" value="DUF4291 DOMAIN-CONTAINING PROTEIN"/>
    <property type="match status" value="1"/>
</dbReference>
<dbReference type="AlphaFoldDB" id="A0A3N4LK22"/>
<evidence type="ECO:0008006" key="3">
    <source>
        <dbReference type="Google" id="ProtNLM"/>
    </source>
</evidence>
<dbReference type="Pfam" id="PF14124">
    <property type="entry name" value="DUF4291"/>
    <property type="match status" value="1"/>
</dbReference>
<organism evidence="1 2">
    <name type="scientific">Terfezia boudieri ATCC MYA-4762</name>
    <dbReference type="NCBI Taxonomy" id="1051890"/>
    <lineage>
        <taxon>Eukaryota</taxon>
        <taxon>Fungi</taxon>
        <taxon>Dikarya</taxon>
        <taxon>Ascomycota</taxon>
        <taxon>Pezizomycotina</taxon>
        <taxon>Pezizomycetes</taxon>
        <taxon>Pezizales</taxon>
        <taxon>Pezizaceae</taxon>
        <taxon>Terfezia</taxon>
    </lineage>
</organism>
<gene>
    <name evidence="1" type="ORF">L211DRAFT_868716</name>
</gene>
<evidence type="ECO:0000313" key="2">
    <source>
        <dbReference type="Proteomes" id="UP000267821"/>
    </source>
</evidence>
<accession>A0A3N4LK22</accession>
<evidence type="ECO:0000313" key="1">
    <source>
        <dbReference type="EMBL" id="RPB23273.1"/>
    </source>
</evidence>
<protein>
    <recommendedName>
        <fullName evidence="3">ATP-dependent RNA helicase DHX8</fullName>
    </recommendedName>
</protein>
<dbReference type="PANTHER" id="PTHR38567">
    <property type="entry name" value="DUF4291 DOMAIN-CONTAINING PROTEIN"/>
    <property type="match status" value="1"/>
</dbReference>